<accession>A0A7V3KMX5</accession>
<name>A0A7V3KMX5_UNCW3</name>
<comment type="caution">
    <text evidence="1">The sequence shown here is derived from an EMBL/GenBank/DDBJ whole genome shotgun (WGS) entry which is preliminary data.</text>
</comment>
<evidence type="ECO:0000313" key="1">
    <source>
        <dbReference type="EMBL" id="HGB35662.1"/>
    </source>
</evidence>
<gene>
    <name evidence="1" type="ORF">ENV38_01985</name>
</gene>
<protein>
    <submittedName>
        <fullName evidence="1">Uncharacterized protein</fullName>
    </submittedName>
</protein>
<proteinExistence type="predicted"/>
<reference evidence="1" key="1">
    <citation type="journal article" date="2020" name="mSystems">
        <title>Genome- and Community-Level Interaction Insights into Carbon Utilization and Element Cycling Functions of Hydrothermarchaeota in Hydrothermal Sediment.</title>
        <authorList>
            <person name="Zhou Z."/>
            <person name="Liu Y."/>
            <person name="Xu W."/>
            <person name="Pan J."/>
            <person name="Luo Z.H."/>
            <person name="Li M."/>
        </authorList>
    </citation>
    <scope>NUCLEOTIDE SEQUENCE [LARGE SCALE GENOMIC DNA]</scope>
    <source>
        <strain evidence="1">SpSt-754</strain>
    </source>
</reference>
<sequence length="393" mass="45091">MNFLLSVFLALNSISIHSKIVSQNFVDSIKKNLPDTLSDSSIVQIVVEKLIEYLEGVGVIDPQIEVCREEKGVSFFVKNEKMKPISRVYFDLKGERKSFSYLNTFLKNGFFLRERFSRTSKFFDRLEIFEVRNYYFLRSDGEYSLILGIRNLFPPPLFVGGMENGRLWFKSAINCSNLYYFPFRFAVDFSVFGSDIQGLRGKAVFPVDITHSLYLSTEIWSEVFSLNYGLAFGKIIDVGRTQFFIRTGQRGKVNYGVSTSAEFSEFNMILRAEMASYLKHLILIEYETKRSVGPGLVFLKTNLEGNYPIEGGGSLLSNGVPYFKVFFKIDNLSVYKTFLAVNYYGINFRFPTKSGILHLGLSYPSSGKSFRDLEFNFGLSKKSILFDYLSTFY</sequence>
<dbReference type="AlphaFoldDB" id="A0A7V3KMX5"/>
<organism evidence="1">
    <name type="scientific">candidate division WOR-3 bacterium</name>
    <dbReference type="NCBI Taxonomy" id="2052148"/>
    <lineage>
        <taxon>Bacteria</taxon>
        <taxon>Bacteria division WOR-3</taxon>
    </lineage>
</organism>
<dbReference type="EMBL" id="DTGD01000077">
    <property type="protein sequence ID" value="HGB35662.1"/>
    <property type="molecule type" value="Genomic_DNA"/>
</dbReference>